<comment type="caution">
    <text evidence="1">The sequence shown here is derived from an EMBL/GenBank/DDBJ whole genome shotgun (WGS) entry which is preliminary data.</text>
</comment>
<accession>A0ABW2B3Z6</accession>
<keyword evidence="2" id="KW-1185">Reference proteome</keyword>
<dbReference type="Proteomes" id="UP001596353">
    <property type="component" value="Unassembled WGS sequence"/>
</dbReference>
<evidence type="ECO:0000313" key="1">
    <source>
        <dbReference type="EMBL" id="MFC6760425.1"/>
    </source>
</evidence>
<name>A0ABW2B3Z6_9RHOB</name>
<gene>
    <name evidence="1" type="ORF">ACFQFQ_14510</name>
</gene>
<dbReference type="EMBL" id="JBHSWG010000001">
    <property type="protein sequence ID" value="MFC6760425.1"/>
    <property type="molecule type" value="Genomic_DNA"/>
</dbReference>
<protein>
    <submittedName>
        <fullName evidence="1">Uncharacterized protein</fullName>
    </submittedName>
</protein>
<evidence type="ECO:0000313" key="2">
    <source>
        <dbReference type="Proteomes" id="UP001596353"/>
    </source>
</evidence>
<reference evidence="2" key="1">
    <citation type="journal article" date="2019" name="Int. J. Syst. Evol. Microbiol.">
        <title>The Global Catalogue of Microorganisms (GCM) 10K type strain sequencing project: providing services to taxonomists for standard genome sequencing and annotation.</title>
        <authorList>
            <consortium name="The Broad Institute Genomics Platform"/>
            <consortium name="The Broad Institute Genome Sequencing Center for Infectious Disease"/>
            <person name="Wu L."/>
            <person name="Ma J."/>
        </authorList>
    </citation>
    <scope>NUCLEOTIDE SEQUENCE [LARGE SCALE GENOMIC DNA]</scope>
    <source>
        <strain evidence="2">CCUG 66188</strain>
    </source>
</reference>
<sequence>MHITDTMIDASYEVMKAEAAKDGHDWDEIDRSHPDQMNRLREVIRSMLQAAAEVASQQPH</sequence>
<organism evidence="1 2">
    <name type="scientific">Sulfitobacter porphyrae</name>
    <dbReference type="NCBI Taxonomy" id="1246864"/>
    <lineage>
        <taxon>Bacteria</taxon>
        <taxon>Pseudomonadati</taxon>
        <taxon>Pseudomonadota</taxon>
        <taxon>Alphaproteobacteria</taxon>
        <taxon>Rhodobacterales</taxon>
        <taxon>Roseobacteraceae</taxon>
        <taxon>Sulfitobacter</taxon>
    </lineage>
</organism>
<proteinExistence type="predicted"/>